<name>A0A8X8YE98_SALSN</name>
<organism evidence="8">
    <name type="scientific">Salvia splendens</name>
    <name type="common">Scarlet sage</name>
    <dbReference type="NCBI Taxonomy" id="180675"/>
    <lineage>
        <taxon>Eukaryota</taxon>
        <taxon>Viridiplantae</taxon>
        <taxon>Streptophyta</taxon>
        <taxon>Embryophyta</taxon>
        <taxon>Tracheophyta</taxon>
        <taxon>Spermatophyta</taxon>
        <taxon>Magnoliopsida</taxon>
        <taxon>eudicotyledons</taxon>
        <taxon>Gunneridae</taxon>
        <taxon>Pentapetalae</taxon>
        <taxon>asterids</taxon>
        <taxon>lamiids</taxon>
        <taxon>Lamiales</taxon>
        <taxon>Lamiaceae</taxon>
        <taxon>Nepetoideae</taxon>
        <taxon>Mentheae</taxon>
        <taxon>Salviinae</taxon>
        <taxon>Salvia</taxon>
        <taxon>Salvia subgen. Calosphace</taxon>
        <taxon>core Calosphace</taxon>
    </lineage>
</organism>
<evidence type="ECO:0000313" key="9">
    <source>
        <dbReference type="Proteomes" id="UP000298416"/>
    </source>
</evidence>
<dbReference type="FunFam" id="1.10.10.60:FF:000007">
    <property type="entry name" value="Two-component response regulator"/>
    <property type="match status" value="1"/>
</dbReference>
<dbReference type="PROSITE" id="PS50110">
    <property type="entry name" value="RESPONSE_REGULATORY"/>
    <property type="match status" value="1"/>
</dbReference>
<keyword evidence="4" id="KW-0539">Nucleus</keyword>
<evidence type="ECO:0000313" key="8">
    <source>
        <dbReference type="EMBL" id="KAG6431003.1"/>
    </source>
</evidence>
<dbReference type="EMBL" id="PNBA02000003">
    <property type="protein sequence ID" value="KAG6431003.1"/>
    <property type="molecule type" value="Genomic_DNA"/>
</dbReference>
<reference evidence="8" key="2">
    <citation type="submission" date="2020-08" db="EMBL/GenBank/DDBJ databases">
        <title>Plant Genome Project.</title>
        <authorList>
            <person name="Zhang R.-G."/>
        </authorList>
    </citation>
    <scope>NUCLEOTIDE SEQUENCE</scope>
    <source>
        <strain evidence="8">Huo1</strain>
        <tissue evidence="8">Leaf</tissue>
    </source>
</reference>
<dbReference type="GO" id="GO:0003677">
    <property type="term" value="F:DNA binding"/>
    <property type="evidence" value="ECO:0007669"/>
    <property type="project" value="InterPro"/>
</dbReference>
<comment type="subcellular location">
    <subcellularLocation>
        <location evidence="1">Nucleus</location>
    </subcellularLocation>
</comment>
<dbReference type="InterPro" id="IPR006447">
    <property type="entry name" value="Myb_dom_plants"/>
</dbReference>
<evidence type="ECO:0000256" key="5">
    <source>
        <dbReference type="PROSITE-ProRule" id="PRU00169"/>
    </source>
</evidence>
<proteinExistence type="predicted"/>
<accession>A0A8X8YE98</accession>
<dbReference type="SUPFAM" id="SSF46689">
    <property type="entry name" value="Homeodomain-like"/>
    <property type="match status" value="1"/>
</dbReference>
<dbReference type="GO" id="GO:0003700">
    <property type="term" value="F:DNA-binding transcription factor activity"/>
    <property type="evidence" value="ECO:0007669"/>
    <property type="project" value="InterPro"/>
</dbReference>
<dbReference type="GO" id="GO:0000160">
    <property type="term" value="P:phosphorelay signal transduction system"/>
    <property type="evidence" value="ECO:0007669"/>
    <property type="project" value="InterPro"/>
</dbReference>
<dbReference type="GO" id="GO:0005634">
    <property type="term" value="C:nucleus"/>
    <property type="evidence" value="ECO:0007669"/>
    <property type="project" value="UniProtKB-SubCell"/>
</dbReference>
<gene>
    <name evidence="8" type="ORF">SASPL_109078</name>
</gene>
<evidence type="ECO:0000256" key="2">
    <source>
        <dbReference type="ARBA" id="ARBA00023015"/>
    </source>
</evidence>
<feature type="modified residue" description="4-aspartylphosphate" evidence="5">
    <location>
        <position position="61"/>
    </location>
</feature>
<dbReference type="AlphaFoldDB" id="A0A8X8YE98"/>
<dbReference type="Gene3D" id="1.10.10.60">
    <property type="entry name" value="Homeodomain-like"/>
    <property type="match status" value="1"/>
</dbReference>
<dbReference type="InterPro" id="IPR011006">
    <property type="entry name" value="CheY-like_superfamily"/>
</dbReference>
<evidence type="ECO:0008006" key="10">
    <source>
        <dbReference type="Google" id="ProtNLM"/>
    </source>
</evidence>
<evidence type="ECO:0000259" key="7">
    <source>
        <dbReference type="PROSITE" id="PS51294"/>
    </source>
</evidence>
<dbReference type="OrthoDB" id="21225at2759"/>
<protein>
    <recommendedName>
        <fullName evidence="10">Two-component response regulator ARR-B family</fullName>
    </recommendedName>
</protein>
<dbReference type="InterPro" id="IPR044841">
    <property type="entry name" value="LUX/BOA-like"/>
</dbReference>
<feature type="domain" description="Response regulatory" evidence="6">
    <location>
        <begin position="10"/>
        <end position="123"/>
    </location>
</feature>
<comment type="caution">
    <text evidence="8">The sequence shown here is derived from an EMBL/GenBank/DDBJ whole genome shotgun (WGS) entry which is preliminary data.</text>
</comment>
<keyword evidence="3" id="KW-0804">Transcription</keyword>
<dbReference type="PANTHER" id="PTHR31442">
    <property type="entry name" value="HOMEODOMAIN-LIKE SUPERFAMILY PROTEIN-RELATED"/>
    <property type="match status" value="1"/>
</dbReference>
<evidence type="ECO:0000256" key="3">
    <source>
        <dbReference type="ARBA" id="ARBA00023163"/>
    </source>
</evidence>
<dbReference type="InterPro" id="IPR009057">
    <property type="entry name" value="Homeodomain-like_sf"/>
</dbReference>
<keyword evidence="2" id="KW-0805">Transcription regulation</keyword>
<keyword evidence="9" id="KW-1185">Reference proteome</keyword>
<dbReference type="InterPro" id="IPR017930">
    <property type="entry name" value="Myb_dom"/>
</dbReference>
<evidence type="ECO:0000259" key="6">
    <source>
        <dbReference type="PROSITE" id="PS50110"/>
    </source>
</evidence>
<dbReference type="InterPro" id="IPR001005">
    <property type="entry name" value="SANT/Myb"/>
</dbReference>
<evidence type="ECO:0000256" key="1">
    <source>
        <dbReference type="ARBA" id="ARBA00004123"/>
    </source>
</evidence>
<dbReference type="PROSITE" id="PS51294">
    <property type="entry name" value="HTH_MYB"/>
    <property type="match status" value="1"/>
</dbReference>
<reference evidence="8" key="1">
    <citation type="submission" date="2018-01" db="EMBL/GenBank/DDBJ databases">
        <authorList>
            <person name="Mao J.F."/>
        </authorList>
    </citation>
    <scope>NUCLEOTIDE SEQUENCE</scope>
    <source>
        <strain evidence="8">Huo1</strain>
        <tissue evidence="8">Leaf</tissue>
    </source>
</reference>
<dbReference type="Proteomes" id="UP000298416">
    <property type="component" value="Unassembled WGS sequence"/>
</dbReference>
<dbReference type="Gene3D" id="3.40.50.2300">
    <property type="match status" value="1"/>
</dbReference>
<dbReference type="NCBIfam" id="TIGR01557">
    <property type="entry name" value="myb_SHAQKYF"/>
    <property type="match status" value="1"/>
</dbReference>
<dbReference type="SUPFAM" id="SSF52172">
    <property type="entry name" value="CheY-like"/>
    <property type="match status" value="1"/>
</dbReference>
<dbReference type="Pfam" id="PF00249">
    <property type="entry name" value="Myb_DNA-binding"/>
    <property type="match status" value="1"/>
</dbReference>
<feature type="domain" description="HTH myb-type" evidence="7">
    <location>
        <begin position="182"/>
        <end position="244"/>
    </location>
</feature>
<evidence type="ECO:0000256" key="4">
    <source>
        <dbReference type="ARBA" id="ARBA00023242"/>
    </source>
</evidence>
<keyword evidence="5" id="KW-0597">Phosphoprotein</keyword>
<dbReference type="PANTHER" id="PTHR31442:SF28">
    <property type="entry name" value="TWO-COMPONENT RESPONSE REGULATOR ORR26"/>
    <property type="match status" value="1"/>
</dbReference>
<dbReference type="InterPro" id="IPR001789">
    <property type="entry name" value="Sig_transdc_resp-reg_receiver"/>
</dbReference>
<sequence>MNANKPISMGILVVNDGLACQSNVSEVLRHCDYEVLHTGTVYDALHSIWENKDKVDLVITDVHKLESDGVTIIKNIKEKLKLQVMLIDIDEKAELKGEPLSFSAYFLTGLSLSGLSHLLVNAKQVKEDKVVAATNQQENVQIASVSNAVVAEANKDSLSIGDAARLSQKQKAMELYEETSYTGKKRRVTWTNKMHQKFLDAIERLGYDKAVPKRIVEVMGVPGLTRENVASHLQKYRWSMRRTKETVFGSHLTGEDLVFGSTMGTEFYTRIRSDVRNMMQWRDKHCLSSDNSNTSKFVGYRFIGNQIDYGRINKINTVAEFSTTGRLQDQSMNYVQHHPLSDQKASCIMQQSSLLESSASRNHCQEPDLLSSYTLEIESLLQGPPTQQPQQISGDSLLDQLESWGSSANALHFHDPTTASSVLHPPIQDFPLLLLEEPENGFSEQTPSGFFDDIFQQHCSPVTTPPLAEMFQNLDDVFDRNTYDQIDIQEFDETYFSQDDYTYSNVAY</sequence>